<dbReference type="Proteomes" id="UP001165960">
    <property type="component" value="Unassembled WGS sequence"/>
</dbReference>
<accession>A0ACC2TBQ8</accession>
<evidence type="ECO:0000313" key="2">
    <source>
        <dbReference type="Proteomes" id="UP001165960"/>
    </source>
</evidence>
<comment type="caution">
    <text evidence="1">The sequence shown here is derived from an EMBL/GenBank/DDBJ whole genome shotgun (WGS) entry which is preliminary data.</text>
</comment>
<organism evidence="1 2">
    <name type="scientific">Entomophthora muscae</name>
    <dbReference type="NCBI Taxonomy" id="34485"/>
    <lineage>
        <taxon>Eukaryota</taxon>
        <taxon>Fungi</taxon>
        <taxon>Fungi incertae sedis</taxon>
        <taxon>Zoopagomycota</taxon>
        <taxon>Entomophthoromycotina</taxon>
        <taxon>Entomophthoromycetes</taxon>
        <taxon>Entomophthorales</taxon>
        <taxon>Entomophthoraceae</taxon>
        <taxon>Entomophthora</taxon>
    </lineage>
</organism>
<dbReference type="EMBL" id="QTSX02003072">
    <property type="protein sequence ID" value="KAJ9071988.1"/>
    <property type="molecule type" value="Genomic_DNA"/>
</dbReference>
<reference evidence="1" key="1">
    <citation type="submission" date="2022-04" db="EMBL/GenBank/DDBJ databases">
        <title>Genome of the entomopathogenic fungus Entomophthora muscae.</title>
        <authorList>
            <person name="Elya C."/>
            <person name="Lovett B.R."/>
            <person name="Lee E."/>
            <person name="Macias A.M."/>
            <person name="Hajek A.E."/>
            <person name="De Bivort B.L."/>
            <person name="Kasson M.T."/>
            <person name="De Fine Licht H.H."/>
            <person name="Stajich J.E."/>
        </authorList>
    </citation>
    <scope>NUCLEOTIDE SEQUENCE</scope>
    <source>
        <strain evidence="1">Berkeley</strain>
    </source>
</reference>
<sequence length="72" mass="7833">MSGLPPDWTLYTPGTEIPNGFILYQNTVIPLPAFNALSAQGFFQTPSSMPQPADKTTMCHGKFHNAGYCPSK</sequence>
<proteinExistence type="predicted"/>
<gene>
    <name evidence="1" type="ORF">DSO57_1031810</name>
</gene>
<protein>
    <submittedName>
        <fullName evidence="1">Uncharacterized protein</fullName>
    </submittedName>
</protein>
<evidence type="ECO:0000313" key="1">
    <source>
        <dbReference type="EMBL" id="KAJ9071988.1"/>
    </source>
</evidence>
<keyword evidence="2" id="KW-1185">Reference proteome</keyword>
<name>A0ACC2TBQ8_9FUNG</name>